<evidence type="ECO:0000313" key="3">
    <source>
        <dbReference type="Proteomes" id="UP001374803"/>
    </source>
</evidence>
<gene>
    <name evidence="2" type="ORF">LVJ94_38410</name>
</gene>
<dbReference type="SUPFAM" id="SSF55797">
    <property type="entry name" value="PR-1-like"/>
    <property type="match status" value="1"/>
</dbReference>
<evidence type="ECO:0000313" key="2">
    <source>
        <dbReference type="EMBL" id="WXB02773.1"/>
    </source>
</evidence>
<protein>
    <submittedName>
        <fullName evidence="2">CAP domain-containing protein</fullName>
    </submittedName>
</protein>
<evidence type="ECO:0000259" key="1">
    <source>
        <dbReference type="Pfam" id="PF00188"/>
    </source>
</evidence>
<dbReference type="PANTHER" id="PTHR31157">
    <property type="entry name" value="SCP DOMAIN-CONTAINING PROTEIN"/>
    <property type="match status" value="1"/>
</dbReference>
<dbReference type="RefSeq" id="WP_394832401.1">
    <property type="nucleotide sequence ID" value="NZ_CP089929.1"/>
</dbReference>
<reference evidence="2" key="1">
    <citation type="submission" date="2021-12" db="EMBL/GenBank/DDBJ databases">
        <title>Discovery of the Pendulisporaceae a myxobacterial family with distinct sporulation behavior and unique specialized metabolism.</title>
        <authorList>
            <person name="Garcia R."/>
            <person name="Popoff A."/>
            <person name="Bader C.D."/>
            <person name="Loehr J."/>
            <person name="Walesch S."/>
            <person name="Walt C."/>
            <person name="Boldt J."/>
            <person name="Bunk B."/>
            <person name="Haeckl F.J.F.P.J."/>
            <person name="Gunesch A.P."/>
            <person name="Birkelbach J."/>
            <person name="Nuebel U."/>
            <person name="Pietschmann T."/>
            <person name="Bach T."/>
            <person name="Mueller R."/>
        </authorList>
    </citation>
    <scope>NUCLEOTIDE SEQUENCE</scope>
    <source>
        <strain evidence="2">MSr11367</strain>
    </source>
</reference>
<name>A0ABZ2KYD0_9BACT</name>
<dbReference type="PANTHER" id="PTHR31157:SF1">
    <property type="entry name" value="SCP DOMAIN-CONTAINING PROTEIN"/>
    <property type="match status" value="1"/>
</dbReference>
<dbReference type="InterPro" id="IPR035940">
    <property type="entry name" value="CAP_sf"/>
</dbReference>
<dbReference type="InterPro" id="IPR014044">
    <property type="entry name" value="CAP_dom"/>
</dbReference>
<dbReference type="Proteomes" id="UP001374803">
    <property type="component" value="Chromosome"/>
</dbReference>
<sequence length="373" mass="40925">MPVLQRPDGLAAVVDRTVVRLLRERGDTFHADGRMSQVATWVATRDEIPASGSTLDTMSRRVGHAAPTLWLVYVRDANVTEARVEDALRRQLETVPRNFPITRYGVGTVHVPGGDIVAIAFGPVELELDPVPKHLAREEPLHLRGAVGDRFTRSTVAITRPDGTVRTFESRTRSFAMDYVVTDVGLYKVEVFGQGTSGPVVVANFPVYVDVREPEPPPPASSAEQEPAMVLTPALADLRMLTLLTEARAEAHLPALIEDEELSALARAHSEDMADHGFFGHVSPTTGTTEERFRRANLLLPLYGENVALGDSPEMAHHALMDSPGHRANMLESRFTHVGIGSVVRPDAFGHRMLTVTLTFGRRPSPPKHRAEK</sequence>
<dbReference type="Pfam" id="PF00188">
    <property type="entry name" value="CAP"/>
    <property type="match status" value="1"/>
</dbReference>
<dbReference type="EMBL" id="CP089983">
    <property type="protein sequence ID" value="WXB02773.1"/>
    <property type="molecule type" value="Genomic_DNA"/>
</dbReference>
<dbReference type="CDD" id="cd05379">
    <property type="entry name" value="CAP_bacterial"/>
    <property type="match status" value="1"/>
</dbReference>
<accession>A0ABZ2KYD0</accession>
<dbReference type="Gene3D" id="3.40.33.10">
    <property type="entry name" value="CAP"/>
    <property type="match status" value="1"/>
</dbReference>
<organism evidence="2 3">
    <name type="scientific">Pendulispora rubella</name>
    <dbReference type="NCBI Taxonomy" id="2741070"/>
    <lineage>
        <taxon>Bacteria</taxon>
        <taxon>Pseudomonadati</taxon>
        <taxon>Myxococcota</taxon>
        <taxon>Myxococcia</taxon>
        <taxon>Myxococcales</taxon>
        <taxon>Sorangiineae</taxon>
        <taxon>Pendulisporaceae</taxon>
        <taxon>Pendulispora</taxon>
    </lineage>
</organism>
<proteinExistence type="predicted"/>
<feature type="domain" description="SCP" evidence="1">
    <location>
        <begin position="243"/>
        <end position="347"/>
    </location>
</feature>
<keyword evidence="3" id="KW-1185">Reference proteome</keyword>